<dbReference type="PANTHER" id="PTHR43767">
    <property type="entry name" value="LONG-CHAIN-FATTY-ACID--COA LIGASE"/>
    <property type="match status" value="1"/>
</dbReference>
<dbReference type="PANTHER" id="PTHR43767:SF1">
    <property type="entry name" value="NONRIBOSOMAL PEPTIDE SYNTHASE PES1 (EUROFUNG)-RELATED"/>
    <property type="match status" value="1"/>
</dbReference>
<dbReference type="SUPFAM" id="SSF56801">
    <property type="entry name" value="Acetyl-CoA synthetase-like"/>
    <property type="match status" value="1"/>
</dbReference>
<dbReference type="AlphaFoldDB" id="A0A1H0HHY8"/>
<dbReference type="STRING" id="198616.SAMN05216193_108246"/>
<dbReference type="Pfam" id="PF00501">
    <property type="entry name" value="AMP-binding"/>
    <property type="match status" value="1"/>
</dbReference>
<evidence type="ECO:0000256" key="2">
    <source>
        <dbReference type="ARBA" id="ARBA00022598"/>
    </source>
</evidence>
<accession>A0A1H0HHY8</accession>
<reference evidence="6" key="1">
    <citation type="submission" date="2016-10" db="EMBL/GenBank/DDBJ databases">
        <authorList>
            <person name="Varghese N."/>
            <person name="Submissions S."/>
        </authorList>
    </citation>
    <scope>NUCLEOTIDE SEQUENCE [LARGE SCALE GENOMIC DNA]</scope>
    <source>
        <strain evidence="6">JCM 21621</strain>
    </source>
</reference>
<dbReference type="OrthoDB" id="9803968at2"/>
<dbReference type="InterPro" id="IPR045851">
    <property type="entry name" value="AMP-bd_C_sf"/>
</dbReference>
<organism evidence="5 6">
    <name type="scientific">Pseudomonas jinjuensis</name>
    <dbReference type="NCBI Taxonomy" id="198616"/>
    <lineage>
        <taxon>Bacteria</taxon>
        <taxon>Pseudomonadati</taxon>
        <taxon>Pseudomonadota</taxon>
        <taxon>Gammaproteobacteria</taxon>
        <taxon>Pseudomonadales</taxon>
        <taxon>Pseudomonadaceae</taxon>
        <taxon>Pseudomonas</taxon>
    </lineage>
</organism>
<feature type="domain" description="AMP-binding enzyme C-terminal" evidence="4">
    <location>
        <begin position="425"/>
        <end position="500"/>
    </location>
</feature>
<dbReference type="EMBL" id="FNIJ01000008">
    <property type="protein sequence ID" value="SDO18782.1"/>
    <property type="molecule type" value="Genomic_DNA"/>
</dbReference>
<dbReference type="RefSeq" id="WP_084309538.1">
    <property type="nucleotide sequence ID" value="NZ_FNIJ01000008.1"/>
</dbReference>
<evidence type="ECO:0000313" key="5">
    <source>
        <dbReference type="EMBL" id="SDO18782.1"/>
    </source>
</evidence>
<feature type="domain" description="AMP-dependent synthetase/ligase" evidence="3">
    <location>
        <begin position="10"/>
        <end position="375"/>
    </location>
</feature>
<dbReference type="PROSITE" id="PS00455">
    <property type="entry name" value="AMP_BINDING"/>
    <property type="match status" value="1"/>
</dbReference>
<evidence type="ECO:0000256" key="1">
    <source>
        <dbReference type="ARBA" id="ARBA00006432"/>
    </source>
</evidence>
<keyword evidence="2" id="KW-0436">Ligase</keyword>
<gene>
    <name evidence="5" type="ORF">SAMN05216193_108246</name>
</gene>
<dbReference type="Pfam" id="PF13193">
    <property type="entry name" value="AMP-binding_C"/>
    <property type="match status" value="1"/>
</dbReference>
<dbReference type="InterPro" id="IPR000873">
    <property type="entry name" value="AMP-dep_synth/lig_dom"/>
</dbReference>
<dbReference type="Proteomes" id="UP000242957">
    <property type="component" value="Unassembled WGS sequence"/>
</dbReference>
<evidence type="ECO:0000259" key="4">
    <source>
        <dbReference type="Pfam" id="PF13193"/>
    </source>
</evidence>
<dbReference type="FunFam" id="3.30.300.30:FF:000008">
    <property type="entry name" value="2,3-dihydroxybenzoate-AMP ligase"/>
    <property type="match status" value="1"/>
</dbReference>
<dbReference type="Gene3D" id="3.40.50.12780">
    <property type="entry name" value="N-terminal domain of ligase-like"/>
    <property type="match status" value="1"/>
</dbReference>
<dbReference type="InterPro" id="IPR020845">
    <property type="entry name" value="AMP-binding_CS"/>
</dbReference>
<dbReference type="Gene3D" id="3.30.300.30">
    <property type="match status" value="1"/>
</dbReference>
<dbReference type="GO" id="GO:0016878">
    <property type="term" value="F:acid-thiol ligase activity"/>
    <property type="evidence" value="ECO:0007669"/>
    <property type="project" value="UniProtKB-ARBA"/>
</dbReference>
<dbReference type="InterPro" id="IPR025110">
    <property type="entry name" value="AMP-bd_C"/>
</dbReference>
<comment type="similarity">
    <text evidence="1">Belongs to the ATP-dependent AMP-binding enzyme family.</text>
</comment>
<name>A0A1H0HHY8_9PSED</name>
<protein>
    <submittedName>
        <fullName evidence="5">Long-chain acyl-CoA synthetase</fullName>
    </submittedName>
</protein>
<dbReference type="InterPro" id="IPR042099">
    <property type="entry name" value="ANL_N_sf"/>
</dbReference>
<dbReference type="InterPro" id="IPR050237">
    <property type="entry name" value="ATP-dep_AMP-bd_enzyme"/>
</dbReference>
<proteinExistence type="inferred from homology"/>
<dbReference type="NCBIfam" id="NF004837">
    <property type="entry name" value="PRK06187.1"/>
    <property type="match status" value="1"/>
</dbReference>
<dbReference type="CDD" id="cd17631">
    <property type="entry name" value="FACL_FadD13-like"/>
    <property type="match status" value="1"/>
</dbReference>
<keyword evidence="6" id="KW-1185">Reference proteome</keyword>
<evidence type="ECO:0000313" key="6">
    <source>
        <dbReference type="Proteomes" id="UP000242957"/>
    </source>
</evidence>
<sequence length="519" mass="56391">MQLTHGLQIAMQMNPERVATIYKDRRHTFRELGERVARLAAGLRGLGVQPGDRIGMLALNSDRYLEYILAGWWLGAVLNPVNTRWSVPEIVYSLDDCDTRYVIVDDQFLPLTEGILAAAKNRPLLIHAGDGEAPDGMHSFERLIADSAPIADSGHGGDDLAVIMYTGGTTGLPKGVMMSHASLWSCMFMRMTVAPIRDDSLALVTSPMFHIAGLAYAAARVVVGVPSCFLPMFEPTMALEAIQREGITEAVLVPTMLQMLLAHPKFAEYDLGSLRRISYGASPINAAVLEKAMEMLPAGIEFIHAYGMTENAGTVTLNLAENHGPEGRASGLYRSAGRVMTGLQLMIADSEGNEVPRGEVGEILIKGPSVMQGYWNKPEETASALRDGWFHTGDAARMNENGYIFIVDRVKDMIVSGGENVYSAEVENALAKHPAVAMCAVIGIPSAEWGEAVHAIVTLKPGVTASEDELRALCREHIAGYKCPKSVEFRDAMPLSGAGKILKRELREPYWKGKGRAVN</sequence>
<evidence type="ECO:0000259" key="3">
    <source>
        <dbReference type="Pfam" id="PF00501"/>
    </source>
</evidence>